<sequence>MSSWDINPDGVGGVLKSVSGHLGDEAGTEGLTGEITAVGKNMETAAAKAASEPIGIALRGFFGFCSADMGAMAAKTASAVNGCSGAVVAYMNGNLEMAAEAQANAGFVEDPGLNRPKGAELR</sequence>
<dbReference type="Pfam" id="PF20117">
    <property type="entry name" value="DUF6507"/>
    <property type="match status" value="1"/>
</dbReference>
<dbReference type="RefSeq" id="WP_184077514.1">
    <property type="nucleotide sequence ID" value="NZ_JACHDS010000001.1"/>
</dbReference>
<dbReference type="Proteomes" id="UP000546642">
    <property type="component" value="Unassembled WGS sequence"/>
</dbReference>
<keyword evidence="2" id="KW-1185">Reference proteome</keyword>
<dbReference type="InterPro" id="IPR045436">
    <property type="entry name" value="DUF6507"/>
</dbReference>
<proteinExistence type="predicted"/>
<protein>
    <recommendedName>
        <fullName evidence="3">ESX-1 secretion-associated protein</fullName>
    </recommendedName>
</protein>
<dbReference type="EMBL" id="JACHDS010000001">
    <property type="protein sequence ID" value="MBB6173853.1"/>
    <property type="molecule type" value="Genomic_DNA"/>
</dbReference>
<evidence type="ECO:0000313" key="1">
    <source>
        <dbReference type="EMBL" id="MBB6173853.1"/>
    </source>
</evidence>
<comment type="caution">
    <text evidence="1">The sequence shown here is derived from an EMBL/GenBank/DDBJ whole genome shotgun (WGS) entry which is preliminary data.</text>
</comment>
<evidence type="ECO:0008006" key="3">
    <source>
        <dbReference type="Google" id="ProtNLM"/>
    </source>
</evidence>
<dbReference type="AlphaFoldDB" id="A0A7X0D6Y1"/>
<evidence type="ECO:0000313" key="2">
    <source>
        <dbReference type="Proteomes" id="UP000546642"/>
    </source>
</evidence>
<organism evidence="1 2">
    <name type="scientific">Nocardiopsis mwathae</name>
    <dbReference type="NCBI Taxonomy" id="1472723"/>
    <lineage>
        <taxon>Bacteria</taxon>
        <taxon>Bacillati</taxon>
        <taxon>Actinomycetota</taxon>
        <taxon>Actinomycetes</taxon>
        <taxon>Streptosporangiales</taxon>
        <taxon>Nocardiopsidaceae</taxon>
        <taxon>Nocardiopsis</taxon>
    </lineage>
</organism>
<accession>A0A7X0D6Y1</accession>
<gene>
    <name evidence="1" type="ORF">HNR23_003913</name>
</gene>
<reference evidence="1 2" key="1">
    <citation type="submission" date="2020-08" db="EMBL/GenBank/DDBJ databases">
        <title>Sequencing the genomes of 1000 actinobacteria strains.</title>
        <authorList>
            <person name="Klenk H.-P."/>
        </authorList>
    </citation>
    <scope>NUCLEOTIDE SEQUENCE [LARGE SCALE GENOMIC DNA]</scope>
    <source>
        <strain evidence="1 2">DSM 46659</strain>
    </source>
</reference>
<name>A0A7X0D6Y1_9ACTN</name>